<dbReference type="Gene3D" id="2.40.350.10">
    <property type="entry name" value="SO1590-like"/>
    <property type="match status" value="1"/>
</dbReference>
<name>A0ABU3A5H1_9GAMM</name>
<dbReference type="InterPro" id="IPR021607">
    <property type="entry name" value="DUF3224"/>
</dbReference>
<dbReference type="EMBL" id="JAVRIF010000012">
    <property type="protein sequence ID" value="MDT0605219.1"/>
    <property type="molecule type" value="Genomic_DNA"/>
</dbReference>
<dbReference type="InterPro" id="IPR023159">
    <property type="entry name" value="SO1590-like_sf"/>
</dbReference>
<organism evidence="1 2">
    <name type="scientific">Thalassotalea castellviae</name>
    <dbReference type="NCBI Taxonomy" id="3075612"/>
    <lineage>
        <taxon>Bacteria</taxon>
        <taxon>Pseudomonadati</taxon>
        <taxon>Pseudomonadota</taxon>
        <taxon>Gammaproteobacteria</taxon>
        <taxon>Alteromonadales</taxon>
        <taxon>Colwelliaceae</taxon>
        <taxon>Thalassotalea</taxon>
    </lineage>
</organism>
<evidence type="ECO:0000313" key="1">
    <source>
        <dbReference type="EMBL" id="MDT0605219.1"/>
    </source>
</evidence>
<gene>
    <name evidence="1" type="ORF">RM573_16580</name>
</gene>
<dbReference type="SUPFAM" id="SSF159238">
    <property type="entry name" value="SO1590-like"/>
    <property type="match status" value="1"/>
</dbReference>
<protein>
    <submittedName>
        <fullName evidence="1">DUF3224 domain-containing protein</fullName>
    </submittedName>
</protein>
<sequence length="123" mass="13166">MMIAKGQFNISLTPQDDESPAGRMLIDKTYTGDLTGTGIGQMISKRTVAGTAVYYAIEEFSGQLKRKTGAFTLVHSGVMDKTSQSLTVTVLAGSGEGEFSDLSGTLDIIQENGVHSYVFNYSL</sequence>
<dbReference type="RefSeq" id="WP_311584632.1">
    <property type="nucleotide sequence ID" value="NZ_JAVRIF010000012.1"/>
</dbReference>
<dbReference type="Pfam" id="PF11528">
    <property type="entry name" value="DUF3224"/>
    <property type="match status" value="1"/>
</dbReference>
<evidence type="ECO:0000313" key="2">
    <source>
        <dbReference type="Proteomes" id="UP001266357"/>
    </source>
</evidence>
<dbReference type="Proteomes" id="UP001266357">
    <property type="component" value="Unassembled WGS sequence"/>
</dbReference>
<proteinExistence type="predicted"/>
<reference evidence="1 2" key="1">
    <citation type="submission" date="2023-09" db="EMBL/GenBank/DDBJ databases">
        <authorList>
            <person name="Rey-Velasco X."/>
        </authorList>
    </citation>
    <scope>NUCLEOTIDE SEQUENCE [LARGE SCALE GENOMIC DNA]</scope>
    <source>
        <strain evidence="1 2">W431</strain>
    </source>
</reference>
<comment type="caution">
    <text evidence="1">The sequence shown here is derived from an EMBL/GenBank/DDBJ whole genome shotgun (WGS) entry which is preliminary data.</text>
</comment>
<accession>A0ABU3A5H1</accession>
<keyword evidence="2" id="KW-1185">Reference proteome</keyword>